<dbReference type="InterPro" id="IPR051214">
    <property type="entry name" value="GH32_Enzymes"/>
</dbReference>
<dbReference type="PANTHER" id="PTHR43101:SF1">
    <property type="entry name" value="BETA-FRUCTOSIDASE"/>
    <property type="match status" value="1"/>
</dbReference>
<dbReference type="Pfam" id="PF00251">
    <property type="entry name" value="Glyco_hydro_32N"/>
    <property type="match status" value="1"/>
</dbReference>
<dbReference type="CDD" id="cd18623">
    <property type="entry name" value="GH32_ScrB-like"/>
    <property type="match status" value="1"/>
</dbReference>
<accession>A0A4D7CUC6</accession>
<evidence type="ECO:0000259" key="11">
    <source>
        <dbReference type="Pfam" id="PF08244"/>
    </source>
</evidence>
<keyword evidence="13" id="KW-1185">Reference proteome</keyword>
<evidence type="ECO:0000256" key="3">
    <source>
        <dbReference type="ARBA" id="ARBA00012758"/>
    </source>
</evidence>
<dbReference type="InterPro" id="IPR001362">
    <property type="entry name" value="Glyco_hydro_32"/>
</dbReference>
<reference evidence="12 13" key="1">
    <citation type="submission" date="2019-04" db="EMBL/GenBank/DDBJ databases">
        <title>Vagococcus sp. nov., isolated from faeces of yaks (Bos grunniens).</title>
        <authorList>
            <person name="Ge Y."/>
        </authorList>
    </citation>
    <scope>NUCLEOTIDE SEQUENCE [LARGE SCALE GENOMIC DNA]</scope>
    <source>
        <strain evidence="12 13">MN-17</strain>
    </source>
</reference>
<comment type="subcellular location">
    <subcellularLocation>
        <location evidence="9">Cytoplasm</location>
    </subcellularLocation>
</comment>
<dbReference type="InterPro" id="IPR013148">
    <property type="entry name" value="Glyco_hydro_32_N"/>
</dbReference>
<evidence type="ECO:0000256" key="8">
    <source>
        <dbReference type="RuleBase" id="RU362110"/>
    </source>
</evidence>
<evidence type="ECO:0000256" key="4">
    <source>
        <dbReference type="ARBA" id="ARBA00019623"/>
    </source>
</evidence>
<comment type="similarity">
    <text evidence="2 8">Belongs to the glycosyl hydrolase 32 family.</text>
</comment>
<evidence type="ECO:0000256" key="5">
    <source>
        <dbReference type="ARBA" id="ARBA00022801"/>
    </source>
</evidence>
<dbReference type="InterPro" id="IPR006232">
    <property type="entry name" value="Suc6P_hydrolase"/>
</dbReference>
<dbReference type="NCBIfam" id="TIGR01322">
    <property type="entry name" value="scrB_fam"/>
    <property type="match status" value="1"/>
</dbReference>
<dbReference type="InterPro" id="IPR023296">
    <property type="entry name" value="Glyco_hydro_beta-prop_sf"/>
</dbReference>
<dbReference type="PROSITE" id="PS00609">
    <property type="entry name" value="GLYCOSYL_HYDROL_F32"/>
    <property type="match status" value="1"/>
</dbReference>
<evidence type="ECO:0000259" key="10">
    <source>
        <dbReference type="Pfam" id="PF00251"/>
    </source>
</evidence>
<feature type="domain" description="Glycosyl hydrolase family 32 C-terminal" evidence="11">
    <location>
        <begin position="340"/>
        <end position="453"/>
    </location>
</feature>
<keyword evidence="5 8" id="KW-0378">Hydrolase</keyword>
<evidence type="ECO:0000313" key="13">
    <source>
        <dbReference type="Proteomes" id="UP000298615"/>
    </source>
</evidence>
<dbReference type="SUPFAM" id="SSF49899">
    <property type="entry name" value="Concanavalin A-like lectins/glucanases"/>
    <property type="match status" value="1"/>
</dbReference>
<evidence type="ECO:0000256" key="1">
    <source>
        <dbReference type="ARBA" id="ARBA00004914"/>
    </source>
</evidence>
<dbReference type="InterPro" id="IPR018053">
    <property type="entry name" value="Glyco_hydro_32_AS"/>
</dbReference>
<proteinExistence type="inferred from homology"/>
<dbReference type="RefSeq" id="WP_136952751.1">
    <property type="nucleotide sequence ID" value="NZ_CP039712.1"/>
</dbReference>
<keyword evidence="6 8" id="KW-0326">Glycosidase</keyword>
<dbReference type="GO" id="GO:0005985">
    <property type="term" value="P:sucrose metabolic process"/>
    <property type="evidence" value="ECO:0007669"/>
    <property type="project" value="UniProtKB-UniPathway"/>
</dbReference>
<dbReference type="SMART" id="SM00640">
    <property type="entry name" value="Glyco_32"/>
    <property type="match status" value="1"/>
</dbReference>
<keyword evidence="9" id="KW-0963">Cytoplasm</keyword>
<feature type="domain" description="Glycosyl hydrolase family 32 N-terminal" evidence="10">
    <location>
        <begin position="16"/>
        <end position="325"/>
    </location>
</feature>
<dbReference type="GO" id="GO:0004564">
    <property type="term" value="F:beta-fructofuranosidase activity"/>
    <property type="evidence" value="ECO:0007669"/>
    <property type="project" value="UniProtKB-EC"/>
</dbReference>
<protein>
    <recommendedName>
        <fullName evidence="4 8">Sucrose-6-phosphate hydrolase</fullName>
        <ecNumber evidence="3 8">3.2.1.26</ecNumber>
    </recommendedName>
    <alternativeName>
        <fullName evidence="7 9">Invertase</fullName>
    </alternativeName>
</protein>
<keyword evidence="9" id="KW-0119">Carbohydrate metabolism</keyword>
<organism evidence="12 13">
    <name type="scientific">Vagococcus zengguangii</name>
    <dbReference type="NCBI Taxonomy" id="2571750"/>
    <lineage>
        <taxon>Bacteria</taxon>
        <taxon>Bacillati</taxon>
        <taxon>Bacillota</taxon>
        <taxon>Bacilli</taxon>
        <taxon>Lactobacillales</taxon>
        <taxon>Enterococcaceae</taxon>
        <taxon>Vagococcus</taxon>
    </lineage>
</organism>
<dbReference type="InterPro" id="IPR013320">
    <property type="entry name" value="ConA-like_dom_sf"/>
</dbReference>
<comment type="pathway">
    <text evidence="1 9">Glycan biosynthesis; sucrose metabolism.</text>
</comment>
<dbReference type="EMBL" id="CP039712">
    <property type="protein sequence ID" value="QCI85910.1"/>
    <property type="molecule type" value="Genomic_DNA"/>
</dbReference>
<dbReference type="KEGG" id="vao:FA707_02535"/>
<evidence type="ECO:0000256" key="7">
    <source>
        <dbReference type="ARBA" id="ARBA00033367"/>
    </source>
</evidence>
<dbReference type="UniPathway" id="UPA00238"/>
<dbReference type="Gene3D" id="2.60.120.560">
    <property type="entry name" value="Exo-inulinase, domain 1"/>
    <property type="match status" value="1"/>
</dbReference>
<comment type="catalytic activity">
    <reaction evidence="8">
        <text>Hydrolysis of terminal non-reducing beta-D-fructofuranoside residues in beta-D-fructofuranosides.</text>
        <dbReference type="EC" id="3.2.1.26"/>
    </reaction>
</comment>
<dbReference type="InterPro" id="IPR013189">
    <property type="entry name" value="Glyco_hydro_32_C"/>
</dbReference>
<evidence type="ECO:0000256" key="2">
    <source>
        <dbReference type="ARBA" id="ARBA00009902"/>
    </source>
</evidence>
<dbReference type="Gene3D" id="2.115.10.20">
    <property type="entry name" value="Glycosyl hydrolase domain, family 43"/>
    <property type="match status" value="1"/>
</dbReference>
<dbReference type="EC" id="3.2.1.26" evidence="3 8"/>
<gene>
    <name evidence="12" type="ORF">FA707_02535</name>
</gene>
<evidence type="ECO:0000256" key="9">
    <source>
        <dbReference type="RuleBase" id="RU365015"/>
    </source>
</evidence>
<sequence length="463" mass="53702">MLDGVVKSSKYASSYHITPLEGLLNDPNGLICFKGIYHVFYQWNATGTTHENKSWGHLISKDLVNWERLAPALVPSEYYDKNGVYSGTAVEKDNLLYLFYTGNVINEDGSKVSYQCYATSEDGIVFEKHGPMFEHPPGYTRHVRDPKVWFEEEEQLWYLILGAQTEDEMGTAIYYTSRDLKEWTFGGEMFSPEELAKLSQRGFMWECPDIVTLNNQRVFIYSPQGIEAQSNRYLNIYQSAYLTIKKNQQTFMIEHPEIVELDHGFEFYAPQTFVDKNGNQLMFAWMGVMPPEVEQTQPTIAEGWVHQLTIPRVLTFENGKLYQRPAQQLSTLRQSKQVFSIENKWEIKPKSMALEVDAIFEEASGDFEWKIKESTQITYQQKNKRLVISRLNWFTKLPEQRIIELEDDLKVLRLFIDGSSLEVFVNEGEAVASLRYFDNSNNRLSYHGTNQGQVTIYELKGEK</sequence>
<dbReference type="AlphaFoldDB" id="A0A4D7CUC6"/>
<name>A0A4D7CUC6_9ENTE</name>
<dbReference type="PANTHER" id="PTHR43101">
    <property type="entry name" value="BETA-FRUCTOSIDASE"/>
    <property type="match status" value="1"/>
</dbReference>
<dbReference type="Proteomes" id="UP000298615">
    <property type="component" value="Chromosome"/>
</dbReference>
<dbReference type="Pfam" id="PF08244">
    <property type="entry name" value="Glyco_hydro_32C"/>
    <property type="match status" value="1"/>
</dbReference>
<dbReference type="OrthoDB" id="9759709at2"/>
<evidence type="ECO:0000313" key="12">
    <source>
        <dbReference type="EMBL" id="QCI85910.1"/>
    </source>
</evidence>
<evidence type="ECO:0000256" key="6">
    <source>
        <dbReference type="ARBA" id="ARBA00023295"/>
    </source>
</evidence>
<dbReference type="SUPFAM" id="SSF75005">
    <property type="entry name" value="Arabinanase/levansucrase/invertase"/>
    <property type="match status" value="1"/>
</dbReference>
<comment type="function">
    <text evidence="9">Enables the bacterium to metabolize sucrose as a sole carbon source.</text>
</comment>
<dbReference type="GO" id="GO:0005737">
    <property type="term" value="C:cytoplasm"/>
    <property type="evidence" value="ECO:0007669"/>
    <property type="project" value="UniProtKB-SubCell"/>
</dbReference>